<evidence type="ECO:0000256" key="2">
    <source>
        <dbReference type="SAM" id="MobiDB-lite"/>
    </source>
</evidence>
<evidence type="ECO:0000256" key="1">
    <source>
        <dbReference type="ARBA" id="ARBA00038215"/>
    </source>
</evidence>
<dbReference type="InterPro" id="IPR050491">
    <property type="entry name" value="AmpC-like"/>
</dbReference>
<accession>A0A8E2DJ69</accession>
<dbReference type="Gene3D" id="3.40.710.10">
    <property type="entry name" value="DD-peptidase/beta-lactamase superfamily"/>
    <property type="match status" value="1"/>
</dbReference>
<dbReference type="Pfam" id="PF00144">
    <property type="entry name" value="Beta-lactamase"/>
    <property type="match status" value="1"/>
</dbReference>
<feature type="domain" description="Beta-lactamase-related" evidence="3">
    <location>
        <begin position="9"/>
        <end position="334"/>
    </location>
</feature>
<protein>
    <submittedName>
        <fullName evidence="4">Beta-lactamase/transpeptidase-like protein</fullName>
    </submittedName>
</protein>
<feature type="region of interest" description="Disordered" evidence="2">
    <location>
        <begin position="1"/>
        <end position="22"/>
    </location>
</feature>
<evidence type="ECO:0000259" key="3">
    <source>
        <dbReference type="Pfam" id="PF00144"/>
    </source>
</evidence>
<dbReference type="SUPFAM" id="SSF56601">
    <property type="entry name" value="beta-lactamase/transpeptidase-like"/>
    <property type="match status" value="1"/>
</dbReference>
<dbReference type="Proteomes" id="UP000250043">
    <property type="component" value="Unassembled WGS sequence"/>
</dbReference>
<dbReference type="PANTHER" id="PTHR46825">
    <property type="entry name" value="D-ALANYL-D-ALANINE-CARBOXYPEPTIDASE/ENDOPEPTIDASE AMPH"/>
    <property type="match status" value="1"/>
</dbReference>
<proteinExistence type="inferred from homology"/>
<evidence type="ECO:0000313" key="4">
    <source>
        <dbReference type="EMBL" id="OCH90085.1"/>
    </source>
</evidence>
<dbReference type="EMBL" id="KV722412">
    <property type="protein sequence ID" value="OCH90085.1"/>
    <property type="molecule type" value="Genomic_DNA"/>
</dbReference>
<evidence type="ECO:0000313" key="5">
    <source>
        <dbReference type="Proteomes" id="UP000250043"/>
    </source>
</evidence>
<organism evidence="4 5">
    <name type="scientific">Obba rivulosa</name>
    <dbReference type="NCBI Taxonomy" id="1052685"/>
    <lineage>
        <taxon>Eukaryota</taxon>
        <taxon>Fungi</taxon>
        <taxon>Dikarya</taxon>
        <taxon>Basidiomycota</taxon>
        <taxon>Agaricomycotina</taxon>
        <taxon>Agaricomycetes</taxon>
        <taxon>Polyporales</taxon>
        <taxon>Gelatoporiaceae</taxon>
        <taxon>Obba</taxon>
    </lineage>
</organism>
<dbReference type="InterPro" id="IPR001466">
    <property type="entry name" value="Beta-lactam-related"/>
</dbReference>
<dbReference type="AlphaFoldDB" id="A0A8E2DJ69"/>
<gene>
    <name evidence="4" type="ORF">OBBRIDRAFT_812867</name>
</gene>
<dbReference type="PANTHER" id="PTHR46825:SF15">
    <property type="entry name" value="BETA-LACTAMASE-RELATED DOMAIN-CONTAINING PROTEIN"/>
    <property type="match status" value="1"/>
</dbReference>
<name>A0A8E2DJ69_9APHY</name>
<sequence>MPQFELQGWGRKTEEGDGSDMTPDSLFGLASVSKAFLVTSVGLLMDDYAHGRNVTPLPPGLTQFDWHTRLAELLPEEWELVPCAEWADEKANLKDAFGHVTGMPRHDFSYRGGDLPRDIVKRMRHLNPAYELREQWSYNNMAYTHFLSSSMYIVGAHIVETYANTSYTSFVTQRIFTPLNMTSTTFWPEEAARNGKLSQSWDDHGRRIPYWFDDDLVRLKAAAGGVISSAEDMVKWLAIFLNRGVNPVNNETFIPKSAFEEMTKSYAIMQGTADRKTPELSIIGYGMGWFRQSYSGHDIIWHTGSIPGFSTQVSFLPSDGLAVVVLANAYSKQAAKSAIAYRVIEDVLDLPRKDWPVNDYSAEYTLNNYGIPQEPHVTGEDEHKAPLSLDLEAYAGTYVDPGYGTMTLCSPRSTSHYCSFVLSDFASVENLGTAPSNMSLFASWARVWSTHLRMQHRDGDAFGVVATALFPQGYGANTSAFEIWGAGDSTGRVQFVLEGVGAKRKVRGFAMTLDGEAARARKRAGAKDPEETADVYFQKVN</sequence>
<comment type="similarity">
    <text evidence="1">Belongs to the peptidase S12 family.</text>
</comment>
<reference evidence="4 5" key="1">
    <citation type="submission" date="2016-07" db="EMBL/GenBank/DDBJ databases">
        <title>Draft genome of the white-rot fungus Obba rivulosa 3A-2.</title>
        <authorList>
            <consortium name="DOE Joint Genome Institute"/>
            <person name="Miettinen O."/>
            <person name="Riley R."/>
            <person name="Acob R."/>
            <person name="Barry K."/>
            <person name="Cullen D."/>
            <person name="De Vries R."/>
            <person name="Hainaut M."/>
            <person name="Hatakka A."/>
            <person name="Henrissat B."/>
            <person name="Hilden K."/>
            <person name="Kuo R."/>
            <person name="Labutti K."/>
            <person name="Lipzen A."/>
            <person name="Makela M.R."/>
            <person name="Sandor L."/>
            <person name="Spatafora J.W."/>
            <person name="Grigoriev I.V."/>
            <person name="Hibbett D.S."/>
        </authorList>
    </citation>
    <scope>NUCLEOTIDE SEQUENCE [LARGE SCALE GENOMIC DNA]</scope>
    <source>
        <strain evidence="4 5">3A-2</strain>
    </source>
</reference>
<keyword evidence="5" id="KW-1185">Reference proteome</keyword>
<dbReference type="OrthoDB" id="5946976at2759"/>
<dbReference type="InterPro" id="IPR012338">
    <property type="entry name" value="Beta-lactam/transpept-like"/>
</dbReference>